<reference evidence="2" key="1">
    <citation type="submission" date="2018-05" db="EMBL/GenBank/DDBJ databases">
        <authorList>
            <person name="Lanie J.A."/>
            <person name="Ng W.-L."/>
            <person name="Kazmierczak K.M."/>
            <person name="Andrzejewski T.M."/>
            <person name="Davidsen T.M."/>
            <person name="Wayne K.J."/>
            <person name="Tettelin H."/>
            <person name="Glass J.I."/>
            <person name="Rusch D."/>
            <person name="Podicherti R."/>
            <person name="Tsui H.-C.T."/>
            <person name="Winkler M.E."/>
        </authorList>
    </citation>
    <scope>NUCLEOTIDE SEQUENCE</scope>
</reference>
<dbReference type="Gene3D" id="1.10.10.10">
    <property type="entry name" value="Winged helix-like DNA-binding domain superfamily/Winged helix DNA-binding domain"/>
    <property type="match status" value="1"/>
</dbReference>
<dbReference type="GO" id="GO:0006352">
    <property type="term" value="P:DNA-templated transcription initiation"/>
    <property type="evidence" value="ECO:0007669"/>
    <property type="project" value="InterPro"/>
</dbReference>
<dbReference type="PRINTS" id="PR00046">
    <property type="entry name" value="SIGMA70FCT"/>
</dbReference>
<sequence length="120" mass="14440">MFKGVLDDEEERMRLINQTLSTLTAREEKVLRLYYGIDDRRSTLPEIGQDFNITQDWVRRIKNKGVLKIINRVTKYEPFIYYFSSDVDKDLMERCLNERKSVLLDEFMIDLLKVDWGRLI</sequence>
<evidence type="ECO:0000259" key="1">
    <source>
        <dbReference type="Pfam" id="PF04545"/>
    </source>
</evidence>
<accession>A0A381UPS1</accession>
<dbReference type="PANTHER" id="PTHR30603:SF60">
    <property type="entry name" value="RNA POLYMERASE SIGMA FACTOR RPOD"/>
    <property type="match status" value="1"/>
</dbReference>
<dbReference type="InterPro" id="IPR007630">
    <property type="entry name" value="RNA_pol_sigma70_r4"/>
</dbReference>
<proteinExistence type="predicted"/>
<dbReference type="PANTHER" id="PTHR30603">
    <property type="entry name" value="RNA POLYMERASE SIGMA FACTOR RPO"/>
    <property type="match status" value="1"/>
</dbReference>
<evidence type="ECO:0000313" key="2">
    <source>
        <dbReference type="EMBL" id="SVA30146.1"/>
    </source>
</evidence>
<dbReference type="EMBL" id="UINC01006875">
    <property type="protein sequence ID" value="SVA30146.1"/>
    <property type="molecule type" value="Genomic_DNA"/>
</dbReference>
<dbReference type="AlphaFoldDB" id="A0A381UPS1"/>
<dbReference type="GO" id="GO:0003700">
    <property type="term" value="F:DNA-binding transcription factor activity"/>
    <property type="evidence" value="ECO:0007669"/>
    <property type="project" value="InterPro"/>
</dbReference>
<name>A0A381UPS1_9ZZZZ</name>
<feature type="domain" description="RNA polymerase sigma-70 region 4" evidence="1">
    <location>
        <begin position="20"/>
        <end position="68"/>
    </location>
</feature>
<dbReference type="InterPro" id="IPR000943">
    <property type="entry name" value="RNA_pol_sigma70"/>
</dbReference>
<dbReference type="InterPro" id="IPR050239">
    <property type="entry name" value="Sigma-70_RNA_pol_init_factors"/>
</dbReference>
<dbReference type="InterPro" id="IPR036388">
    <property type="entry name" value="WH-like_DNA-bd_sf"/>
</dbReference>
<gene>
    <name evidence="2" type="ORF">METZ01_LOCUS83000</name>
</gene>
<dbReference type="SUPFAM" id="SSF88659">
    <property type="entry name" value="Sigma3 and sigma4 domains of RNA polymerase sigma factors"/>
    <property type="match status" value="1"/>
</dbReference>
<organism evidence="2">
    <name type="scientific">marine metagenome</name>
    <dbReference type="NCBI Taxonomy" id="408172"/>
    <lineage>
        <taxon>unclassified sequences</taxon>
        <taxon>metagenomes</taxon>
        <taxon>ecological metagenomes</taxon>
    </lineage>
</organism>
<protein>
    <recommendedName>
        <fullName evidence="1">RNA polymerase sigma-70 region 4 domain-containing protein</fullName>
    </recommendedName>
</protein>
<dbReference type="Pfam" id="PF04545">
    <property type="entry name" value="Sigma70_r4"/>
    <property type="match status" value="1"/>
</dbReference>
<dbReference type="InterPro" id="IPR013324">
    <property type="entry name" value="RNA_pol_sigma_r3/r4-like"/>
</dbReference>